<accession>A0A437LHB3</accession>
<protein>
    <recommendedName>
        <fullName evidence="3">SPOR domain-containing protein</fullName>
    </recommendedName>
</protein>
<sequence length="230" mass="24818">MLRWILVVLLAANALMWAWGRGWLGGSPGSTQREPERLAQQQSPERLKWLSAEEAQKVLRHVPVCREVGPWPDLAAVPAARAALDALGVQGLQAWVHTQPGEWAVATRPADDADELARKKQVLARVGVEAKAERLGSEAQRSWVVSRHSSRNEAQAELNRLRDKGLRALRLVTTQEPSRNFYLRSADWPAAQAQATGADWPGAPRACAAGLSAVPEAAPAAASSPASAGR</sequence>
<name>A0A437LHB3_9BURK</name>
<gene>
    <name evidence="1" type="ORF">EOD73_11485</name>
</gene>
<dbReference type="OrthoDB" id="9153162at2"/>
<dbReference type="EMBL" id="SACM01000003">
    <property type="protein sequence ID" value="RVT84744.1"/>
    <property type="molecule type" value="Genomic_DNA"/>
</dbReference>
<evidence type="ECO:0000313" key="2">
    <source>
        <dbReference type="Proteomes" id="UP000288587"/>
    </source>
</evidence>
<evidence type="ECO:0008006" key="3">
    <source>
        <dbReference type="Google" id="ProtNLM"/>
    </source>
</evidence>
<organism evidence="1 2">
    <name type="scientific">Inhella crocodyli</name>
    <dbReference type="NCBI Taxonomy" id="2499851"/>
    <lineage>
        <taxon>Bacteria</taxon>
        <taxon>Pseudomonadati</taxon>
        <taxon>Pseudomonadota</taxon>
        <taxon>Betaproteobacteria</taxon>
        <taxon>Burkholderiales</taxon>
        <taxon>Sphaerotilaceae</taxon>
        <taxon>Inhella</taxon>
    </lineage>
</organism>
<keyword evidence="2" id="KW-1185">Reference proteome</keyword>
<proteinExistence type="predicted"/>
<dbReference type="AlphaFoldDB" id="A0A437LHB3"/>
<evidence type="ECO:0000313" key="1">
    <source>
        <dbReference type="EMBL" id="RVT84744.1"/>
    </source>
</evidence>
<comment type="caution">
    <text evidence="1">The sequence shown here is derived from an EMBL/GenBank/DDBJ whole genome shotgun (WGS) entry which is preliminary data.</text>
</comment>
<dbReference type="Proteomes" id="UP000288587">
    <property type="component" value="Unassembled WGS sequence"/>
</dbReference>
<reference evidence="1 2" key="1">
    <citation type="submission" date="2019-01" db="EMBL/GenBank/DDBJ databases">
        <authorList>
            <person name="Chen W.-M."/>
        </authorList>
    </citation>
    <scope>NUCLEOTIDE SEQUENCE [LARGE SCALE GENOMIC DNA]</scope>
    <source>
        <strain evidence="1 2">CCP-18</strain>
    </source>
</reference>
<dbReference type="RefSeq" id="WP_127683146.1">
    <property type="nucleotide sequence ID" value="NZ_SACM01000003.1"/>
</dbReference>